<evidence type="ECO:0000313" key="1">
    <source>
        <dbReference type="EMBL" id="TPP63702.1"/>
    </source>
</evidence>
<gene>
    <name evidence="1" type="ORF">FGIG_11725</name>
</gene>
<evidence type="ECO:0000313" key="2">
    <source>
        <dbReference type="Proteomes" id="UP000316759"/>
    </source>
</evidence>
<name>A0A504YNT6_FASGI</name>
<dbReference type="AlphaFoldDB" id="A0A504YNT6"/>
<dbReference type="EMBL" id="SUNJ01005332">
    <property type="protein sequence ID" value="TPP63702.1"/>
    <property type="molecule type" value="Genomic_DNA"/>
</dbReference>
<dbReference type="PANTHER" id="PTHR13490">
    <property type="entry name" value="MITOCHONDRIAL 28S RIBOSOMAL PROTEIN S28"/>
    <property type="match status" value="1"/>
</dbReference>
<proteinExistence type="predicted"/>
<dbReference type="Proteomes" id="UP000316759">
    <property type="component" value="Unassembled WGS sequence"/>
</dbReference>
<dbReference type="OrthoDB" id="283424at2759"/>
<dbReference type="GO" id="GO:0003735">
    <property type="term" value="F:structural constituent of ribosome"/>
    <property type="evidence" value="ECO:0007669"/>
    <property type="project" value="InterPro"/>
</dbReference>
<organism evidence="1 2">
    <name type="scientific">Fasciola gigantica</name>
    <name type="common">Giant liver fluke</name>
    <dbReference type="NCBI Taxonomy" id="46835"/>
    <lineage>
        <taxon>Eukaryota</taxon>
        <taxon>Metazoa</taxon>
        <taxon>Spiralia</taxon>
        <taxon>Lophotrochozoa</taxon>
        <taxon>Platyhelminthes</taxon>
        <taxon>Trematoda</taxon>
        <taxon>Digenea</taxon>
        <taxon>Plagiorchiida</taxon>
        <taxon>Echinostomata</taxon>
        <taxon>Echinostomatoidea</taxon>
        <taxon>Fasciolidae</taxon>
        <taxon>Fasciola</taxon>
    </lineage>
</organism>
<comment type="caution">
    <text evidence="1">The sequence shown here is derived from an EMBL/GenBank/DDBJ whole genome shotgun (WGS) entry which is preliminary data.</text>
</comment>
<accession>A0A504YNT6</accession>
<reference evidence="1 2" key="1">
    <citation type="submission" date="2019-04" db="EMBL/GenBank/DDBJ databases">
        <title>Annotation for the trematode Fasciola gigantica.</title>
        <authorList>
            <person name="Choi Y.-J."/>
        </authorList>
    </citation>
    <scope>NUCLEOTIDE SEQUENCE [LARGE SCALE GENOMIC DNA]</scope>
    <source>
        <strain evidence="1">Uganda_cow_1</strain>
    </source>
</reference>
<sequence length="166" mass="18859">MPNLIILDFPLLEIPGLTDTQTKSGQVDHTLFVRSKPHHLRYPPAINWTSIWPSAATFNHSVVPFPIRQGYCKNLAENHGVSPGKFGNAELMKIPNFLHLTKAHIKMHCEALKKFCTVWPRGLNSPQEIEKHYPLEVVRRSYLFSAPSLRDPRARIVTIKVSSSNN</sequence>
<keyword evidence="1" id="KW-0689">Ribosomal protein</keyword>
<keyword evidence="2" id="KW-1185">Reference proteome</keyword>
<dbReference type="PANTHER" id="PTHR13490:SF0">
    <property type="entry name" value="SMALL RIBOSOMAL SUBUNIT PROTEIN MS35"/>
    <property type="match status" value="1"/>
</dbReference>
<keyword evidence="1" id="KW-0687">Ribonucleoprotein</keyword>
<dbReference type="GO" id="GO:0032543">
    <property type="term" value="P:mitochondrial translation"/>
    <property type="evidence" value="ECO:0007669"/>
    <property type="project" value="InterPro"/>
</dbReference>
<protein>
    <submittedName>
        <fullName evidence="1">28S ribosomal protein S35</fullName>
    </submittedName>
</protein>
<dbReference type="STRING" id="46835.A0A504YNT6"/>
<dbReference type="GO" id="GO:0005763">
    <property type="term" value="C:mitochondrial small ribosomal subunit"/>
    <property type="evidence" value="ECO:0007669"/>
    <property type="project" value="TreeGrafter"/>
</dbReference>
<dbReference type="InterPro" id="IPR039848">
    <property type="entry name" value="Ribosomal_mS35_mt"/>
</dbReference>